<gene>
    <name evidence="1" type="ORF">Gorai_023988</name>
</gene>
<dbReference type="EMBL" id="JABEZZ010000003">
    <property type="protein sequence ID" value="MBA0581819.1"/>
    <property type="molecule type" value="Genomic_DNA"/>
</dbReference>
<evidence type="ECO:0000313" key="1">
    <source>
        <dbReference type="EMBL" id="MBA0581819.1"/>
    </source>
</evidence>
<dbReference type="AlphaFoldDB" id="A0A7J8NXS1"/>
<dbReference type="Proteomes" id="UP000593578">
    <property type="component" value="Unassembled WGS sequence"/>
</dbReference>
<protein>
    <submittedName>
        <fullName evidence="1">Uncharacterized protein</fullName>
    </submittedName>
</protein>
<organism evidence="1 2">
    <name type="scientific">Gossypium raimondii</name>
    <name type="common">Peruvian cotton</name>
    <name type="synonym">Gossypium klotzschianum subsp. raimondii</name>
    <dbReference type="NCBI Taxonomy" id="29730"/>
    <lineage>
        <taxon>Eukaryota</taxon>
        <taxon>Viridiplantae</taxon>
        <taxon>Streptophyta</taxon>
        <taxon>Embryophyta</taxon>
        <taxon>Tracheophyta</taxon>
        <taxon>Spermatophyta</taxon>
        <taxon>Magnoliopsida</taxon>
        <taxon>eudicotyledons</taxon>
        <taxon>Gunneridae</taxon>
        <taxon>Pentapetalae</taxon>
        <taxon>rosids</taxon>
        <taxon>malvids</taxon>
        <taxon>Malvales</taxon>
        <taxon>Malvaceae</taxon>
        <taxon>Malvoideae</taxon>
        <taxon>Gossypium</taxon>
    </lineage>
</organism>
<reference evidence="1 2" key="1">
    <citation type="journal article" date="2019" name="Genome Biol. Evol.">
        <title>Insights into the evolution of the New World diploid cottons (Gossypium, subgenus Houzingenia) based on genome sequencing.</title>
        <authorList>
            <person name="Grover C.E."/>
            <person name="Arick M.A. 2nd"/>
            <person name="Thrash A."/>
            <person name="Conover J.L."/>
            <person name="Sanders W.S."/>
            <person name="Peterson D.G."/>
            <person name="Frelichowski J.E."/>
            <person name="Scheffler J.A."/>
            <person name="Scheffler B.E."/>
            <person name="Wendel J.F."/>
        </authorList>
    </citation>
    <scope>NUCLEOTIDE SEQUENCE [LARGE SCALE GENOMIC DNA]</scope>
    <source>
        <strain evidence="1">8</strain>
        <tissue evidence="1">Leaf</tissue>
    </source>
</reference>
<comment type="caution">
    <text evidence="1">The sequence shown here is derived from an EMBL/GenBank/DDBJ whole genome shotgun (WGS) entry which is preliminary data.</text>
</comment>
<accession>A0A7J8NXS1</accession>
<sequence length="99" mass="11743">MTIGPMRRWIRNPNPIRILTKPLLIPIHHRIQTLHVASKKTYPSLPKPYLVNSGVLLPSSLRLLRNHRSNSPITRLRRRKTLSGRRRLLMIRMSCRMRH</sequence>
<proteinExistence type="predicted"/>
<name>A0A7J8NXS1_GOSRA</name>
<evidence type="ECO:0000313" key="2">
    <source>
        <dbReference type="Proteomes" id="UP000593578"/>
    </source>
</evidence>